<feature type="compositionally biased region" description="Basic and acidic residues" evidence="1">
    <location>
        <begin position="346"/>
        <end position="355"/>
    </location>
</feature>
<feature type="compositionally biased region" description="Acidic residues" evidence="1">
    <location>
        <begin position="163"/>
        <end position="175"/>
    </location>
</feature>
<comment type="caution">
    <text evidence="2">The sequence shown here is derived from an EMBL/GenBank/DDBJ whole genome shotgun (WGS) entry which is preliminary data.</text>
</comment>
<feature type="compositionally biased region" description="Polar residues" evidence="1">
    <location>
        <begin position="356"/>
        <end position="368"/>
    </location>
</feature>
<feature type="region of interest" description="Disordered" evidence="1">
    <location>
        <begin position="336"/>
        <end position="368"/>
    </location>
</feature>
<feature type="compositionally biased region" description="Polar residues" evidence="1">
    <location>
        <begin position="448"/>
        <end position="463"/>
    </location>
</feature>
<dbReference type="EMBL" id="RRYP01000744">
    <property type="protein sequence ID" value="TNV86916.1"/>
    <property type="molecule type" value="Genomic_DNA"/>
</dbReference>
<feature type="compositionally biased region" description="Low complexity" evidence="1">
    <location>
        <begin position="565"/>
        <end position="576"/>
    </location>
</feature>
<feature type="compositionally biased region" description="Polar residues" evidence="1">
    <location>
        <begin position="24"/>
        <end position="34"/>
    </location>
</feature>
<feature type="compositionally biased region" description="Acidic residues" evidence="1">
    <location>
        <begin position="112"/>
        <end position="124"/>
    </location>
</feature>
<feature type="compositionally biased region" description="Polar residues" evidence="1">
    <location>
        <begin position="737"/>
        <end position="770"/>
    </location>
</feature>
<dbReference type="Proteomes" id="UP000785679">
    <property type="component" value="Unassembled WGS sequence"/>
</dbReference>
<accession>A0A8J8TA02</accession>
<dbReference type="OrthoDB" id="10688776at2759"/>
<organism evidence="2 3">
    <name type="scientific">Halteria grandinella</name>
    <dbReference type="NCBI Taxonomy" id="5974"/>
    <lineage>
        <taxon>Eukaryota</taxon>
        <taxon>Sar</taxon>
        <taxon>Alveolata</taxon>
        <taxon>Ciliophora</taxon>
        <taxon>Intramacronucleata</taxon>
        <taxon>Spirotrichea</taxon>
        <taxon>Stichotrichia</taxon>
        <taxon>Sporadotrichida</taxon>
        <taxon>Halteriidae</taxon>
        <taxon>Halteria</taxon>
    </lineage>
</organism>
<evidence type="ECO:0000313" key="3">
    <source>
        <dbReference type="Proteomes" id="UP000785679"/>
    </source>
</evidence>
<protein>
    <submittedName>
        <fullName evidence="2">Uncharacterized protein</fullName>
    </submittedName>
</protein>
<feature type="region of interest" description="Disordered" evidence="1">
    <location>
        <begin position="162"/>
        <end position="186"/>
    </location>
</feature>
<feature type="region of interest" description="Disordered" evidence="1">
    <location>
        <begin position="687"/>
        <end position="775"/>
    </location>
</feature>
<keyword evidence="3" id="KW-1185">Reference proteome</keyword>
<feature type="compositionally biased region" description="Polar residues" evidence="1">
    <location>
        <begin position="687"/>
        <end position="711"/>
    </location>
</feature>
<feature type="region of interest" description="Disordered" evidence="1">
    <location>
        <begin position="530"/>
        <end position="585"/>
    </location>
</feature>
<name>A0A8J8TA02_HALGN</name>
<feature type="compositionally biased region" description="Polar residues" evidence="1">
    <location>
        <begin position="530"/>
        <end position="545"/>
    </location>
</feature>
<evidence type="ECO:0000256" key="1">
    <source>
        <dbReference type="SAM" id="MobiDB-lite"/>
    </source>
</evidence>
<feature type="region of interest" description="Disordered" evidence="1">
    <location>
        <begin position="112"/>
        <end position="135"/>
    </location>
</feature>
<reference evidence="2" key="1">
    <citation type="submission" date="2019-06" db="EMBL/GenBank/DDBJ databases">
        <authorList>
            <person name="Zheng W."/>
        </authorList>
    </citation>
    <scope>NUCLEOTIDE SEQUENCE</scope>
    <source>
        <strain evidence="2">QDHG01</strain>
    </source>
</reference>
<proteinExistence type="predicted"/>
<feature type="region of interest" description="Disordered" evidence="1">
    <location>
        <begin position="1"/>
        <end position="35"/>
    </location>
</feature>
<feature type="compositionally biased region" description="Polar residues" evidence="1">
    <location>
        <begin position="1"/>
        <end position="12"/>
    </location>
</feature>
<gene>
    <name evidence="2" type="ORF">FGO68_gene8691</name>
</gene>
<feature type="compositionally biased region" description="Polar residues" evidence="1">
    <location>
        <begin position="719"/>
        <end position="730"/>
    </location>
</feature>
<sequence length="878" mass="99640">MARNLAQQQQDMVESMHRRVHTEGPQQTQPQPSRNIGGIANTGVAQNIYVDDDDNDEDIVGSQPQNHAEYEEDALGLDGIDAEQLRQMMSDPRYAALFAAHYGQNYTMEGDEEQEYGYEEDEAAADPRGSRGRGQNRQEYIDLNSLPIEQQQYFLQHGHLNLDDEDDEDMDEDDNEPSRGIVGRGDGIGFFAQGDEDEGTFVMFKENADQLQQRFEFDEEGRMLPEAESDYCEDLAEVYIHNGEQEDVNRYKAIHLMDKGPGYNQDDGGEKFQCQDTGAHFEFLEMVRRLKRLQTLRGGIDKLLEEQRAAKAAAEELKKQQQIALQREKDLLKQQQQELELQSQHRRNESAKRTSQETGSSARKSTQLQQEALAIKQRLQIKQVDAEMYQRPLPTEVMGVQETAVGAYSVYGNNNSQQQQQQTTQQQHRHQQQQLHQQRLMQKDTQKNQKAYTQQNFRPSNNNAPPPHQHHFDTEMTPPHQYATDIARGGQHLLSEEEEHLRQQQMVLLATENDEDEIVDLLGQQQQVSDKHTYSSINTHGSISKMSAHPQQLPPSKPPMTGGVSSSAQNKSSKSKTGQGKLFQVNPNEQVCYTEVDDKPSRQTGGTAVYNNFFKVGPNTADVLGGFSAQQPAGKRNHQLDMKTQKDLELMALSQQFSTDSHSTKQHHQRNNGSQFATQTYFAQQSNTGNHLGLNSQQQQKTNKRQASASMGGNNNNGFQMGSQHSGSKQASKKTRTGSTSQAFNTHYSNATNYNRNSSSKFMSGHQPQPSAAMVAPSGTQPIVMVMNPSKQTQIQNILMNFYQNTNSRAVNHHHYDYRVYPTRRPRIPYPQQRWPRTSTNSPLSLSRQLLLRLNIHQMQLKHKSSSLYKSFNPSSQL</sequence>
<evidence type="ECO:0000313" key="2">
    <source>
        <dbReference type="EMBL" id="TNV86916.1"/>
    </source>
</evidence>
<feature type="region of interest" description="Disordered" evidence="1">
    <location>
        <begin position="414"/>
        <end position="482"/>
    </location>
</feature>
<feature type="compositionally biased region" description="Low complexity" evidence="1">
    <location>
        <begin position="417"/>
        <end position="440"/>
    </location>
</feature>
<dbReference type="AlphaFoldDB" id="A0A8J8TA02"/>